<evidence type="ECO:0000313" key="22">
    <source>
        <dbReference type="Proteomes" id="UP000231637"/>
    </source>
</evidence>
<feature type="domain" description="Histidine kinase" evidence="18">
    <location>
        <begin position="329"/>
        <end position="559"/>
    </location>
</feature>
<evidence type="ECO:0000256" key="8">
    <source>
        <dbReference type="ARBA" id="ARBA00022840"/>
    </source>
</evidence>
<dbReference type="InterPro" id="IPR003018">
    <property type="entry name" value="GAF"/>
</dbReference>
<dbReference type="InterPro" id="IPR003661">
    <property type="entry name" value="HisK_dim/P_dom"/>
</dbReference>
<dbReference type="Gene3D" id="3.40.50.2300">
    <property type="match status" value="2"/>
</dbReference>
<dbReference type="InterPro" id="IPR036890">
    <property type="entry name" value="HATPase_C_sf"/>
</dbReference>
<evidence type="ECO:0000256" key="10">
    <source>
        <dbReference type="ARBA" id="ARBA00023015"/>
    </source>
</evidence>
<dbReference type="PANTHER" id="PTHR43047:SF72">
    <property type="entry name" value="OSMOSENSING HISTIDINE PROTEIN KINASE SLN1"/>
    <property type="match status" value="1"/>
</dbReference>
<dbReference type="OrthoDB" id="5298331at2"/>
<evidence type="ECO:0000313" key="21">
    <source>
        <dbReference type="EMBL" id="ATX82375.1"/>
    </source>
</evidence>
<keyword evidence="7" id="KW-0418">Kinase</keyword>
<dbReference type="Gene3D" id="3.30.565.10">
    <property type="entry name" value="Histidine kinase-like ATPase, C-terminal domain"/>
    <property type="match status" value="1"/>
</dbReference>
<gene>
    <name evidence="21" type="ORF">Ga0123462_1512</name>
</gene>
<evidence type="ECO:0000259" key="19">
    <source>
        <dbReference type="PROSITE" id="PS50110"/>
    </source>
</evidence>
<keyword evidence="6" id="KW-0547">Nucleotide-binding</keyword>
<protein>
    <recommendedName>
        <fullName evidence="3">histidine kinase</fullName>
        <ecNumber evidence="3">2.7.13.3</ecNumber>
    </recommendedName>
</protein>
<evidence type="ECO:0000259" key="20">
    <source>
        <dbReference type="PROSITE" id="PS50887"/>
    </source>
</evidence>
<dbReference type="Gene3D" id="3.30.70.270">
    <property type="match status" value="1"/>
</dbReference>
<evidence type="ECO:0000256" key="2">
    <source>
        <dbReference type="ARBA" id="ARBA00004370"/>
    </source>
</evidence>
<keyword evidence="10" id="KW-0805">Transcription regulation</keyword>
<dbReference type="CDD" id="cd16922">
    <property type="entry name" value="HATPase_EvgS-ArcB-TorS-like"/>
    <property type="match status" value="1"/>
</dbReference>
<evidence type="ECO:0000256" key="5">
    <source>
        <dbReference type="ARBA" id="ARBA00022679"/>
    </source>
</evidence>
<dbReference type="InterPro" id="IPR003594">
    <property type="entry name" value="HATPase_dom"/>
</dbReference>
<dbReference type="SUPFAM" id="SSF55781">
    <property type="entry name" value="GAF domain-like"/>
    <property type="match status" value="1"/>
</dbReference>
<dbReference type="SMART" id="SM00448">
    <property type="entry name" value="REC"/>
    <property type="match status" value="2"/>
</dbReference>
<dbReference type="Pfam" id="PF13185">
    <property type="entry name" value="GAF_2"/>
    <property type="match status" value="1"/>
</dbReference>
<dbReference type="Pfam" id="PF00512">
    <property type="entry name" value="HisKA"/>
    <property type="match status" value="1"/>
</dbReference>
<evidence type="ECO:0000256" key="15">
    <source>
        <dbReference type="PROSITE-ProRule" id="PRU00169"/>
    </source>
</evidence>
<dbReference type="Proteomes" id="UP000231637">
    <property type="component" value="Chromosome"/>
</dbReference>
<evidence type="ECO:0000259" key="18">
    <source>
        <dbReference type="PROSITE" id="PS50109"/>
    </source>
</evidence>
<organism evidence="21 22">
    <name type="scientific">Mariprofundus ferrinatatus</name>
    <dbReference type="NCBI Taxonomy" id="1921087"/>
    <lineage>
        <taxon>Bacteria</taxon>
        <taxon>Pseudomonadati</taxon>
        <taxon>Pseudomonadota</taxon>
        <taxon>Candidatius Mariprofundia</taxon>
        <taxon>Mariprofundales</taxon>
        <taxon>Mariprofundaceae</taxon>
        <taxon>Mariprofundus</taxon>
    </lineage>
</organism>
<dbReference type="GO" id="GO:0009927">
    <property type="term" value="F:histidine phosphotransfer kinase activity"/>
    <property type="evidence" value="ECO:0007669"/>
    <property type="project" value="TreeGrafter"/>
</dbReference>
<keyword evidence="14" id="KW-0131">Cell cycle</keyword>
<evidence type="ECO:0000256" key="1">
    <source>
        <dbReference type="ARBA" id="ARBA00000085"/>
    </source>
</evidence>
<keyword evidence="12" id="KW-0472">Membrane</keyword>
<dbReference type="FunFam" id="1.10.287.130:FF:000038">
    <property type="entry name" value="Sensory transduction histidine kinase"/>
    <property type="match status" value="1"/>
</dbReference>
<dbReference type="InterPro" id="IPR004358">
    <property type="entry name" value="Sig_transdc_His_kin-like_C"/>
</dbReference>
<dbReference type="NCBIfam" id="TIGR00254">
    <property type="entry name" value="GGDEF"/>
    <property type="match status" value="1"/>
</dbReference>
<dbReference type="GO" id="GO:0005524">
    <property type="term" value="F:ATP binding"/>
    <property type="evidence" value="ECO:0007669"/>
    <property type="project" value="UniProtKB-KW"/>
</dbReference>
<dbReference type="PROSITE" id="PS50887">
    <property type="entry name" value="GGDEF"/>
    <property type="match status" value="1"/>
</dbReference>
<dbReference type="PANTHER" id="PTHR43047">
    <property type="entry name" value="TWO-COMPONENT HISTIDINE PROTEIN KINASE"/>
    <property type="match status" value="1"/>
</dbReference>
<dbReference type="InterPro" id="IPR036291">
    <property type="entry name" value="NAD(P)-bd_dom_sf"/>
</dbReference>
<keyword evidence="13" id="KW-0804">Transcription</keyword>
<dbReference type="CDD" id="cd01949">
    <property type="entry name" value="GGDEF"/>
    <property type="match status" value="1"/>
</dbReference>
<dbReference type="InterPro" id="IPR001789">
    <property type="entry name" value="Sig_transdc_resp-reg_receiver"/>
</dbReference>
<dbReference type="SMART" id="SM00267">
    <property type="entry name" value="GGDEF"/>
    <property type="match status" value="1"/>
</dbReference>
<dbReference type="GO" id="GO:0000155">
    <property type="term" value="F:phosphorelay sensor kinase activity"/>
    <property type="evidence" value="ECO:0007669"/>
    <property type="project" value="InterPro"/>
</dbReference>
<accession>A0A2K8L4X5</accession>
<name>A0A2K8L4X5_9PROT</name>
<feature type="domain" description="Response regulatory" evidence="19">
    <location>
        <begin position="718"/>
        <end position="834"/>
    </location>
</feature>
<evidence type="ECO:0000256" key="4">
    <source>
        <dbReference type="ARBA" id="ARBA00022553"/>
    </source>
</evidence>
<evidence type="ECO:0000256" key="3">
    <source>
        <dbReference type="ARBA" id="ARBA00012438"/>
    </source>
</evidence>
<feature type="modified residue" description="4-aspartylphosphate" evidence="15">
    <location>
        <position position="767"/>
    </location>
</feature>
<dbReference type="Pfam" id="PF00990">
    <property type="entry name" value="GGDEF"/>
    <property type="match status" value="1"/>
</dbReference>
<evidence type="ECO:0000256" key="6">
    <source>
        <dbReference type="ARBA" id="ARBA00022741"/>
    </source>
</evidence>
<feature type="modified residue" description="4-aspartylphosphate" evidence="15">
    <location>
        <position position="643"/>
    </location>
</feature>
<evidence type="ECO:0000256" key="12">
    <source>
        <dbReference type="ARBA" id="ARBA00023136"/>
    </source>
</evidence>
<dbReference type="CDD" id="cd00082">
    <property type="entry name" value="HisKA"/>
    <property type="match status" value="1"/>
</dbReference>
<dbReference type="FunFam" id="3.40.50.2300:FF:000001">
    <property type="entry name" value="DNA-binding response regulator PhoB"/>
    <property type="match status" value="1"/>
</dbReference>
<evidence type="ECO:0000256" key="7">
    <source>
        <dbReference type="ARBA" id="ARBA00022777"/>
    </source>
</evidence>
<dbReference type="FunFam" id="3.30.565.10:FF:000010">
    <property type="entry name" value="Sensor histidine kinase RcsC"/>
    <property type="match status" value="1"/>
</dbReference>
<dbReference type="SUPFAM" id="SSF47384">
    <property type="entry name" value="Homodimeric domain of signal transducing histidine kinase"/>
    <property type="match status" value="1"/>
</dbReference>
<dbReference type="SMART" id="SM00388">
    <property type="entry name" value="HisKA"/>
    <property type="match status" value="1"/>
</dbReference>
<keyword evidence="4 15" id="KW-0597">Phosphoprotein</keyword>
<feature type="domain" description="GGDEF" evidence="20">
    <location>
        <begin position="873"/>
        <end position="1008"/>
    </location>
</feature>
<keyword evidence="22" id="KW-1185">Reference proteome</keyword>
<reference evidence="21 22" key="1">
    <citation type="submission" date="2016-12" db="EMBL/GenBank/DDBJ databases">
        <title>Isolation and genomic insights into novel planktonic Zetaproteobacteria from stratified waters of the Chesapeake Bay.</title>
        <authorList>
            <person name="McAllister S.M."/>
            <person name="Kato S."/>
            <person name="Chan C.S."/>
            <person name="Chiu B.K."/>
            <person name="Field E.K."/>
        </authorList>
    </citation>
    <scope>NUCLEOTIDE SEQUENCE [LARGE SCALE GENOMIC DNA]</scope>
    <source>
        <strain evidence="21 22">CP-8</strain>
    </source>
</reference>
<keyword evidence="16" id="KW-0175">Coiled coil</keyword>
<dbReference type="SUPFAM" id="SSF55073">
    <property type="entry name" value="Nucleotide cyclase"/>
    <property type="match status" value="1"/>
</dbReference>
<evidence type="ECO:0000256" key="11">
    <source>
        <dbReference type="ARBA" id="ARBA00023125"/>
    </source>
</evidence>
<dbReference type="EC" id="2.7.13.3" evidence="3"/>
<dbReference type="InterPro" id="IPR011006">
    <property type="entry name" value="CheY-like_superfamily"/>
</dbReference>
<dbReference type="InterPro" id="IPR036097">
    <property type="entry name" value="HisK_dim/P_sf"/>
</dbReference>
<keyword evidence="11" id="KW-0238">DNA-binding</keyword>
<comment type="subcellular location">
    <subcellularLocation>
        <location evidence="2">Membrane</location>
    </subcellularLocation>
</comment>
<feature type="coiled-coil region" evidence="16">
    <location>
        <begin position="277"/>
        <end position="315"/>
    </location>
</feature>
<comment type="catalytic activity">
    <reaction evidence="1">
        <text>ATP + protein L-histidine = ADP + protein N-phospho-L-histidine.</text>
        <dbReference type="EC" id="2.7.13.3"/>
    </reaction>
</comment>
<dbReference type="PRINTS" id="PR00344">
    <property type="entry name" value="BCTRLSENSOR"/>
</dbReference>
<keyword evidence="9" id="KW-0902">Two-component regulatory system</keyword>
<dbReference type="GO" id="GO:0003677">
    <property type="term" value="F:DNA binding"/>
    <property type="evidence" value="ECO:0007669"/>
    <property type="project" value="UniProtKB-KW"/>
</dbReference>
<feature type="region of interest" description="Disordered" evidence="17">
    <location>
        <begin position="564"/>
        <end position="583"/>
    </location>
</feature>
<sequence length="1014" mass="112265">MTQQRTFRLAIAGAGQGGKALLDVLLDDSNIEVVAISDSRIDAPALQLAETRAIPICYSVDKLPECDMAINVTGCSEVSKQLRQHFSTDVEIMEGKAAHFFYDQVRKRKNEKEQVERMLAEFEKLNRVGRQLNTSGSLSLMLKLVLHEAMQVTGSQAGTISLYNHSTRALSLHTASGFSEGFETQEPWIIREGGLTERILTERKPFVINDISKSDTFSLNTVLANEGVKALVAVPLTLGGDIVGILYVNDFTPRDYDENQVCILDLLANQAAHAIQKAHLFQAIEQEKEELKSLNEHLESRIMERTADLTKANEELTRANKAKSQFLSNMSHELRTPLTSINGFSEFLLDGFIGPLNEAQSKYLKNINVSGKHLLELINGILDLSKIEAGKMSLKLEKVSVATLFEEIMLVLEGYATKENVTLNLQCDAGLPDIFLDRTKFKQILYNICSNAIKFSPEGGEVTIVVNFDKASFISGEEELYASLSIAVYDQGIGISPEDQKIIFNPFEQVDGSHSRNFEGTGLGLTLTKQLIEMHGGTITVESAVGQGSCFTFTLPVETKRPKAAKSSGIPATGPDLIGEPPLGSSRVRENAPLILVVDDDAHSLEITTLYLSGAGYRVCHARNGDEALNIAIKKRPFLILLDIMMPDKDGWEVLQELKSEAETCDIPVIICSVSENQELGVALGATDYLTKPIDRELLTSKLHNLGKGLHSKHRTMHVLAIDDDENIRELYTATLSAQGYRVHAAANGPDGLRLAEQVEPDVIILDLMMPGMDGFEVTEQLKQHPSTQDIPIIVVTAKELTVAERMRLMGHIEECVSKEAFTQGQLLQEIHYFETLYPYQAGLKDEISGLLNHRYFQIRLGQELSRSKRNDQNLACILVDLDEFARFSECANEGYVHSALRKVGDFFMKNLRGSDIATRHRTDEFAMILTQTELEGALLVTKRLKNLIEAYPFPGEDMLGEHGLTCCASISLFPEDGDTAEKLMQNCHSLIQIAKAKGGNRLAYCHHGEVVIK</sequence>
<dbReference type="InterPro" id="IPR043128">
    <property type="entry name" value="Rev_trsase/Diguanyl_cyclase"/>
</dbReference>
<dbReference type="PROSITE" id="PS50110">
    <property type="entry name" value="RESPONSE_REGULATORY"/>
    <property type="match status" value="2"/>
</dbReference>
<dbReference type="InterPro" id="IPR029787">
    <property type="entry name" value="Nucleotide_cyclase"/>
</dbReference>
<keyword evidence="5" id="KW-0808">Transferase</keyword>
<dbReference type="InterPro" id="IPR005467">
    <property type="entry name" value="His_kinase_dom"/>
</dbReference>
<dbReference type="PROSITE" id="PS50109">
    <property type="entry name" value="HIS_KIN"/>
    <property type="match status" value="1"/>
</dbReference>
<dbReference type="GO" id="GO:0005886">
    <property type="term" value="C:plasma membrane"/>
    <property type="evidence" value="ECO:0007669"/>
    <property type="project" value="TreeGrafter"/>
</dbReference>
<dbReference type="SUPFAM" id="SSF55874">
    <property type="entry name" value="ATPase domain of HSP90 chaperone/DNA topoisomerase II/histidine kinase"/>
    <property type="match status" value="1"/>
</dbReference>
<dbReference type="KEGG" id="mfn:Ga0123462_1512"/>
<dbReference type="InterPro" id="IPR029016">
    <property type="entry name" value="GAF-like_dom_sf"/>
</dbReference>
<evidence type="ECO:0000256" key="17">
    <source>
        <dbReference type="SAM" id="MobiDB-lite"/>
    </source>
</evidence>
<dbReference type="InterPro" id="IPR000160">
    <property type="entry name" value="GGDEF_dom"/>
</dbReference>
<feature type="domain" description="Response regulatory" evidence="19">
    <location>
        <begin position="594"/>
        <end position="707"/>
    </location>
</feature>
<dbReference type="Pfam" id="PF02518">
    <property type="entry name" value="HATPase_c"/>
    <property type="match status" value="1"/>
</dbReference>
<evidence type="ECO:0000256" key="9">
    <source>
        <dbReference type="ARBA" id="ARBA00023012"/>
    </source>
</evidence>
<evidence type="ECO:0000256" key="16">
    <source>
        <dbReference type="SAM" id="Coils"/>
    </source>
</evidence>
<keyword evidence="8" id="KW-0067">ATP-binding</keyword>
<dbReference type="SUPFAM" id="SSF52172">
    <property type="entry name" value="CheY-like"/>
    <property type="match status" value="2"/>
</dbReference>
<dbReference type="Gene3D" id="3.30.450.40">
    <property type="match status" value="1"/>
</dbReference>
<dbReference type="Gene3D" id="1.10.287.130">
    <property type="match status" value="1"/>
</dbReference>
<evidence type="ECO:0000256" key="13">
    <source>
        <dbReference type="ARBA" id="ARBA00023163"/>
    </source>
</evidence>
<dbReference type="AlphaFoldDB" id="A0A2K8L4X5"/>
<dbReference type="EMBL" id="CP018800">
    <property type="protein sequence ID" value="ATX82375.1"/>
    <property type="molecule type" value="Genomic_DNA"/>
</dbReference>
<dbReference type="SMART" id="SM00387">
    <property type="entry name" value="HATPase_c"/>
    <property type="match status" value="1"/>
</dbReference>
<dbReference type="SMART" id="SM00065">
    <property type="entry name" value="GAF"/>
    <property type="match status" value="1"/>
</dbReference>
<proteinExistence type="predicted"/>
<dbReference type="SUPFAM" id="SSF51735">
    <property type="entry name" value="NAD(P)-binding Rossmann-fold domains"/>
    <property type="match status" value="1"/>
</dbReference>
<dbReference type="Pfam" id="PF00072">
    <property type="entry name" value="Response_reg"/>
    <property type="match status" value="2"/>
</dbReference>
<evidence type="ECO:0000256" key="14">
    <source>
        <dbReference type="ARBA" id="ARBA00023306"/>
    </source>
</evidence>